<sequence>MVLFSAALLAVVQFQTVAAIRSLTIDTTSGSVQGFICDKTPNVAQFLGIPFAEPPVGARRWLPPSPKSREEGKIDATSFGPSCPQFEIDASVEPSVYLIDAPEFNITPKDDQNEDCLSINVWTPWDETQNQGDATESLPVIVWLYGGGFTGGGATSPYYNPTSWIERSGKHIVVGINYRVNIFGFPNAAGLPAGEQNLGILDQRLGLEWIRDNIAKFGGDPDRITLWGQSAGAMSVDYHNFAYPEDPIVSGLIMNSGVTKLPKISADVEQTNFTFVADHFGCCKGSAAEEVECLRNVSSSTIMSYLKARADNRTTPSLGFSQFVDNRIIFADYTARALAGNFSRKPAIIGSTESEANGAMPYNRTYGPNQALSDALTTAFFLCPTVQTTQDRYTANATTFRYIYSGNFSNISPLWWEGAYHAAELPLIFGTYGIVRGEGTELQKELSEKMQDYWLAFAEDPVNGLPKLGWESYKPSGNFVLFGKDNQAVTTVPASKLEAPCHAKPSGLPLPA</sequence>
<name>A0A9P4GSU1_9PLEO</name>
<comment type="similarity">
    <text evidence="1 3">Belongs to the type-B carboxylesterase/lipase family.</text>
</comment>
<dbReference type="AlphaFoldDB" id="A0A9P4GSU1"/>
<dbReference type="PROSITE" id="PS00122">
    <property type="entry name" value="CARBOXYLESTERASE_B_1"/>
    <property type="match status" value="1"/>
</dbReference>
<evidence type="ECO:0000259" key="4">
    <source>
        <dbReference type="Pfam" id="PF00135"/>
    </source>
</evidence>
<evidence type="ECO:0000256" key="3">
    <source>
        <dbReference type="RuleBase" id="RU361235"/>
    </source>
</evidence>
<dbReference type="PANTHER" id="PTHR43918">
    <property type="entry name" value="ACETYLCHOLINESTERASE"/>
    <property type="match status" value="1"/>
</dbReference>
<reference evidence="5" key="1">
    <citation type="submission" date="2020-01" db="EMBL/GenBank/DDBJ databases">
        <authorList>
            <consortium name="DOE Joint Genome Institute"/>
            <person name="Haridas S."/>
            <person name="Albert R."/>
            <person name="Binder M."/>
            <person name="Bloem J."/>
            <person name="Labutti K."/>
            <person name="Salamov A."/>
            <person name="Andreopoulos B."/>
            <person name="Baker S.E."/>
            <person name="Barry K."/>
            <person name="Bills G."/>
            <person name="Bluhm B.H."/>
            <person name="Cannon C."/>
            <person name="Castanera R."/>
            <person name="Culley D.E."/>
            <person name="Daum C."/>
            <person name="Ezra D."/>
            <person name="Gonzalez J.B."/>
            <person name="Henrissat B."/>
            <person name="Kuo A."/>
            <person name="Liang C."/>
            <person name="Lipzen A."/>
            <person name="Lutzoni F."/>
            <person name="Magnuson J."/>
            <person name="Mondo S."/>
            <person name="Nolan M."/>
            <person name="Ohm R."/>
            <person name="Pangilinan J."/>
            <person name="Park H.-J."/>
            <person name="Ramirez L."/>
            <person name="Alfaro M."/>
            <person name="Sun H."/>
            <person name="Tritt A."/>
            <person name="Yoshinaga Y."/>
            <person name="Zwiers L.-H."/>
            <person name="Turgeon B.G."/>
            <person name="Goodwin S.B."/>
            <person name="Spatafora J.W."/>
            <person name="Crous P.W."/>
            <person name="Grigoriev I.V."/>
        </authorList>
    </citation>
    <scope>NUCLEOTIDE SEQUENCE</scope>
    <source>
        <strain evidence="5">CBS 394.84</strain>
    </source>
</reference>
<dbReference type="InterPro" id="IPR029058">
    <property type="entry name" value="AB_hydrolase_fold"/>
</dbReference>
<gene>
    <name evidence="5" type="ORF">K460DRAFT_391099</name>
</gene>
<dbReference type="PANTHER" id="PTHR43918:SF4">
    <property type="entry name" value="CARBOXYLIC ESTER HYDROLASE"/>
    <property type="match status" value="1"/>
</dbReference>
<accession>A0A9P4GSU1</accession>
<dbReference type="EMBL" id="ML976614">
    <property type="protein sequence ID" value="KAF1850644.1"/>
    <property type="molecule type" value="Genomic_DNA"/>
</dbReference>
<organism evidence="5 6">
    <name type="scientific">Cucurbitaria berberidis CBS 394.84</name>
    <dbReference type="NCBI Taxonomy" id="1168544"/>
    <lineage>
        <taxon>Eukaryota</taxon>
        <taxon>Fungi</taxon>
        <taxon>Dikarya</taxon>
        <taxon>Ascomycota</taxon>
        <taxon>Pezizomycotina</taxon>
        <taxon>Dothideomycetes</taxon>
        <taxon>Pleosporomycetidae</taxon>
        <taxon>Pleosporales</taxon>
        <taxon>Pleosporineae</taxon>
        <taxon>Cucurbitariaceae</taxon>
        <taxon>Cucurbitaria</taxon>
    </lineage>
</organism>
<evidence type="ECO:0000313" key="5">
    <source>
        <dbReference type="EMBL" id="KAF1850644.1"/>
    </source>
</evidence>
<keyword evidence="6" id="KW-1185">Reference proteome</keyword>
<dbReference type="GO" id="GO:0052689">
    <property type="term" value="F:carboxylic ester hydrolase activity"/>
    <property type="evidence" value="ECO:0007669"/>
    <property type="project" value="TreeGrafter"/>
</dbReference>
<evidence type="ECO:0000256" key="1">
    <source>
        <dbReference type="ARBA" id="ARBA00005964"/>
    </source>
</evidence>
<protein>
    <recommendedName>
        <fullName evidence="3">Carboxylic ester hydrolase</fullName>
        <ecNumber evidence="3">3.1.1.-</ecNumber>
    </recommendedName>
</protein>
<feature type="domain" description="Carboxylesterase type B" evidence="4">
    <location>
        <begin position="23"/>
        <end position="361"/>
    </location>
</feature>
<feature type="signal peptide" evidence="3">
    <location>
        <begin position="1"/>
        <end position="19"/>
    </location>
</feature>
<dbReference type="EC" id="3.1.1.-" evidence="3"/>
<keyword evidence="3" id="KW-0732">Signal</keyword>
<dbReference type="GeneID" id="63853065"/>
<feature type="chain" id="PRO_5040533401" description="Carboxylic ester hydrolase" evidence="3">
    <location>
        <begin position="20"/>
        <end position="512"/>
    </location>
</feature>
<dbReference type="Gene3D" id="3.40.50.1820">
    <property type="entry name" value="alpha/beta hydrolase"/>
    <property type="match status" value="2"/>
</dbReference>
<dbReference type="InterPro" id="IPR019826">
    <property type="entry name" value="Carboxylesterase_B_AS"/>
</dbReference>
<dbReference type="SUPFAM" id="SSF53474">
    <property type="entry name" value="alpha/beta-Hydrolases"/>
    <property type="match status" value="1"/>
</dbReference>
<dbReference type="InterPro" id="IPR002018">
    <property type="entry name" value="CarbesteraseB"/>
</dbReference>
<feature type="domain" description="Carboxylesterase type B" evidence="4">
    <location>
        <begin position="369"/>
        <end position="485"/>
    </location>
</feature>
<dbReference type="RefSeq" id="XP_040793207.1">
    <property type="nucleotide sequence ID" value="XM_040935814.1"/>
</dbReference>
<dbReference type="Pfam" id="PF00135">
    <property type="entry name" value="COesterase"/>
    <property type="match status" value="2"/>
</dbReference>
<keyword evidence="2 3" id="KW-0378">Hydrolase</keyword>
<comment type="caution">
    <text evidence="5">The sequence shown here is derived from an EMBL/GenBank/DDBJ whole genome shotgun (WGS) entry which is preliminary data.</text>
</comment>
<evidence type="ECO:0000256" key="2">
    <source>
        <dbReference type="ARBA" id="ARBA00022801"/>
    </source>
</evidence>
<proteinExistence type="inferred from homology"/>
<dbReference type="InterPro" id="IPR050654">
    <property type="entry name" value="AChE-related_enzymes"/>
</dbReference>
<evidence type="ECO:0000313" key="6">
    <source>
        <dbReference type="Proteomes" id="UP000800039"/>
    </source>
</evidence>
<dbReference type="OrthoDB" id="408631at2759"/>
<dbReference type="Proteomes" id="UP000800039">
    <property type="component" value="Unassembled WGS sequence"/>
</dbReference>